<evidence type="ECO:0000259" key="2">
    <source>
        <dbReference type="Pfam" id="PF04824"/>
    </source>
</evidence>
<keyword evidence="5" id="KW-1185">Reference proteome</keyword>
<protein>
    <recommendedName>
        <fullName evidence="6">Rad21/Rec8-like protein N-terminal domain-containing protein</fullName>
    </recommendedName>
</protein>
<organism evidence="4 5">
    <name type="scientific">Ecytonucleospora hepatopenaei</name>
    <dbReference type="NCBI Taxonomy" id="646526"/>
    <lineage>
        <taxon>Eukaryota</taxon>
        <taxon>Fungi</taxon>
        <taxon>Fungi incertae sedis</taxon>
        <taxon>Microsporidia</taxon>
        <taxon>Enterocytozoonidae</taxon>
        <taxon>Ecytonucleospora</taxon>
    </lineage>
</organism>
<dbReference type="Pfam" id="PF04825">
    <property type="entry name" value="Rad21_Rec8_N"/>
    <property type="match status" value="1"/>
</dbReference>
<dbReference type="Proteomes" id="UP000192758">
    <property type="component" value="Unassembled WGS sequence"/>
</dbReference>
<dbReference type="EMBL" id="MNPJ01000025">
    <property type="protein sequence ID" value="OQS53807.1"/>
    <property type="molecule type" value="Genomic_DNA"/>
</dbReference>
<feature type="domain" description="Rad21/Rec8-like protein C-terminal eukaryotic" evidence="2">
    <location>
        <begin position="303"/>
        <end position="341"/>
    </location>
</feature>
<gene>
    <name evidence="4" type="ORF">EHP00_1633</name>
</gene>
<evidence type="ECO:0008006" key="6">
    <source>
        <dbReference type="Google" id="ProtNLM"/>
    </source>
</evidence>
<dbReference type="InterPro" id="IPR006910">
    <property type="entry name" value="Rad21_Rec8_N"/>
</dbReference>
<comment type="caution">
    <text evidence="4">The sequence shown here is derived from an EMBL/GenBank/DDBJ whole genome shotgun (WGS) entry which is preliminary data.</text>
</comment>
<feature type="region of interest" description="Disordered" evidence="1">
    <location>
        <begin position="92"/>
        <end position="111"/>
    </location>
</feature>
<dbReference type="VEuPathDB" id="MicrosporidiaDB:EHP00_1633"/>
<dbReference type="InterPro" id="IPR006909">
    <property type="entry name" value="Rad21/Rec8_C_eu"/>
</dbReference>
<accession>A0A1W0E3I7</accession>
<name>A0A1W0E3I7_9MICR</name>
<evidence type="ECO:0000259" key="3">
    <source>
        <dbReference type="Pfam" id="PF04825"/>
    </source>
</evidence>
<evidence type="ECO:0000256" key="1">
    <source>
        <dbReference type="SAM" id="MobiDB-lite"/>
    </source>
</evidence>
<reference evidence="4 5" key="1">
    <citation type="journal article" date="2017" name="Environ. Microbiol.">
        <title>Decay of the glycolytic pathway and adaptation to intranuclear parasitism within Enterocytozoonidae microsporidia.</title>
        <authorList>
            <person name="Wiredu Boakye D."/>
            <person name="Jaroenlak P."/>
            <person name="Prachumwat A."/>
            <person name="Williams T.A."/>
            <person name="Bateman K.S."/>
            <person name="Itsathitphaisarn O."/>
            <person name="Sritunyalucksana K."/>
            <person name="Paszkiewicz K.H."/>
            <person name="Moore K.A."/>
            <person name="Stentiford G.D."/>
            <person name="Williams B.A."/>
        </authorList>
    </citation>
    <scope>NUCLEOTIDE SEQUENCE [LARGE SCALE GENOMIC DNA]</scope>
    <source>
        <strain evidence="4 5">TH1</strain>
    </source>
</reference>
<dbReference type="STRING" id="646526.A0A1W0E3I7"/>
<dbReference type="Pfam" id="PF04824">
    <property type="entry name" value="Rad21_Rec8"/>
    <property type="match status" value="1"/>
</dbReference>
<feature type="domain" description="Rad21/Rec8-like protein N-terminal" evidence="3">
    <location>
        <begin position="23"/>
        <end position="106"/>
    </location>
</feature>
<evidence type="ECO:0000313" key="4">
    <source>
        <dbReference type="EMBL" id="OQS53807.1"/>
    </source>
</evidence>
<evidence type="ECO:0000313" key="5">
    <source>
        <dbReference type="Proteomes" id="UP000192758"/>
    </source>
</evidence>
<sequence>MSNNTEINYGIEDSGVKFDSLLWRAVFNSSKISKTKLENLSIEEIIKQCKTKTLSLHAAAIILLALSKINKKQTKQVLEECTRFLQAMDGKIKPSTSSAQKNQKEKRKLTGSKNVNASIMDEKTFKQTFLDASCENNFNDDFDINSNNNFIMEPEMVRNGTEADTSGRQSAIFSSSTKENDNTKKRLIQDKKIEIQMEDVRKKMNIVMKRDKEMQVLKESKVILENYANQLFLDDQILSAIKVELEEYNAEVVRNSTVASAFLNDDFNNNGPIDFDFNEPDNNCEPVINLEEIPVDFDFTANANDLNRESQARSFFSLLNSLSKNTHTVSQNEPYGKILVTKTEEELFETSDIQ</sequence>
<proteinExistence type="predicted"/>
<dbReference type="OrthoDB" id="10071381at2759"/>
<dbReference type="AlphaFoldDB" id="A0A1W0E3I7"/>